<dbReference type="AlphaFoldDB" id="R7TFZ6"/>
<dbReference type="GO" id="GO:0016405">
    <property type="term" value="F:CoA-ligase activity"/>
    <property type="evidence" value="ECO:0007669"/>
    <property type="project" value="TreeGrafter"/>
</dbReference>
<dbReference type="PANTHER" id="PTHR24096">
    <property type="entry name" value="LONG-CHAIN-FATTY-ACID--COA LIGASE"/>
    <property type="match status" value="1"/>
</dbReference>
<reference evidence="4" key="3">
    <citation type="submission" date="2015-06" db="UniProtKB">
        <authorList>
            <consortium name="EnsemblMetazoa"/>
        </authorList>
    </citation>
    <scope>IDENTIFICATION</scope>
</reference>
<reference evidence="3 5" key="2">
    <citation type="journal article" date="2013" name="Nature">
        <title>Insights into bilaterian evolution from three spiralian genomes.</title>
        <authorList>
            <person name="Simakov O."/>
            <person name="Marletaz F."/>
            <person name="Cho S.J."/>
            <person name="Edsinger-Gonzales E."/>
            <person name="Havlak P."/>
            <person name="Hellsten U."/>
            <person name="Kuo D.H."/>
            <person name="Larsson T."/>
            <person name="Lv J."/>
            <person name="Arendt D."/>
            <person name="Savage R."/>
            <person name="Osoegawa K."/>
            <person name="de Jong P."/>
            <person name="Grimwood J."/>
            <person name="Chapman J.A."/>
            <person name="Shapiro H."/>
            <person name="Aerts A."/>
            <person name="Otillar R.P."/>
            <person name="Terry A.Y."/>
            <person name="Boore J.L."/>
            <person name="Grigoriev I.V."/>
            <person name="Lindberg D.R."/>
            <person name="Seaver E.C."/>
            <person name="Weisblat D.A."/>
            <person name="Putnam N.H."/>
            <person name="Rokhsar D.S."/>
        </authorList>
    </citation>
    <scope>NUCLEOTIDE SEQUENCE</scope>
    <source>
        <strain evidence="3 5">I ESC-2004</strain>
    </source>
</reference>
<dbReference type="SUPFAM" id="SSF56801">
    <property type="entry name" value="Acetyl-CoA synthetase-like"/>
    <property type="match status" value="1"/>
</dbReference>
<dbReference type="STRING" id="283909.R7TFZ6"/>
<name>R7TFZ6_CAPTE</name>
<dbReference type="PANTHER" id="PTHR24096:SF422">
    <property type="entry name" value="BCDNA.GH02901"/>
    <property type="match status" value="1"/>
</dbReference>
<dbReference type="FunFam" id="3.30.300.30:FF:000007">
    <property type="entry name" value="4-coumarate--CoA ligase 2"/>
    <property type="match status" value="1"/>
</dbReference>
<dbReference type="EnsemblMetazoa" id="CapteT134952">
    <property type="protein sequence ID" value="CapteP134952"/>
    <property type="gene ID" value="CapteG134952"/>
</dbReference>
<protein>
    <recommendedName>
        <fullName evidence="2">AMP-binding enzyme C-terminal domain-containing protein</fullName>
    </recommendedName>
</protein>
<evidence type="ECO:0000313" key="3">
    <source>
        <dbReference type="EMBL" id="ELT89971.1"/>
    </source>
</evidence>
<organism evidence="3">
    <name type="scientific">Capitella teleta</name>
    <name type="common">Polychaete worm</name>
    <dbReference type="NCBI Taxonomy" id="283909"/>
    <lineage>
        <taxon>Eukaryota</taxon>
        <taxon>Metazoa</taxon>
        <taxon>Spiralia</taxon>
        <taxon>Lophotrochozoa</taxon>
        <taxon>Annelida</taxon>
        <taxon>Polychaeta</taxon>
        <taxon>Sedentaria</taxon>
        <taxon>Scolecida</taxon>
        <taxon>Capitellidae</taxon>
        <taxon>Capitella</taxon>
    </lineage>
</organism>
<dbReference type="Gene3D" id="3.30.300.30">
    <property type="match status" value="1"/>
</dbReference>
<reference evidence="5" key="1">
    <citation type="submission" date="2012-12" db="EMBL/GenBank/DDBJ databases">
        <authorList>
            <person name="Hellsten U."/>
            <person name="Grimwood J."/>
            <person name="Chapman J.A."/>
            <person name="Shapiro H."/>
            <person name="Aerts A."/>
            <person name="Otillar R.P."/>
            <person name="Terry A.Y."/>
            <person name="Boore J.L."/>
            <person name="Simakov O."/>
            <person name="Marletaz F."/>
            <person name="Cho S.-J."/>
            <person name="Edsinger-Gonzales E."/>
            <person name="Havlak P."/>
            <person name="Kuo D.-H."/>
            <person name="Larsson T."/>
            <person name="Lv J."/>
            <person name="Arendt D."/>
            <person name="Savage R."/>
            <person name="Osoegawa K."/>
            <person name="de Jong P."/>
            <person name="Lindberg D.R."/>
            <person name="Seaver E.C."/>
            <person name="Weisblat D.A."/>
            <person name="Putnam N.H."/>
            <person name="Grigoriev I.V."/>
            <person name="Rokhsar D.S."/>
        </authorList>
    </citation>
    <scope>NUCLEOTIDE SEQUENCE</scope>
    <source>
        <strain evidence="5">I ESC-2004</strain>
    </source>
</reference>
<keyword evidence="5" id="KW-1185">Reference proteome</keyword>
<gene>
    <name evidence="3" type="ORF">CAPTEDRAFT_134952</name>
</gene>
<dbReference type="OrthoDB" id="10253869at2759"/>
<comment type="similarity">
    <text evidence="1">Belongs to the ATP-dependent AMP-binding enzyme family.</text>
</comment>
<dbReference type="InterPro" id="IPR025110">
    <property type="entry name" value="AMP-bd_C"/>
</dbReference>
<evidence type="ECO:0000313" key="4">
    <source>
        <dbReference type="EnsemblMetazoa" id="CapteP134952"/>
    </source>
</evidence>
<dbReference type="EMBL" id="AMQN01014608">
    <property type="status" value="NOT_ANNOTATED_CDS"/>
    <property type="molecule type" value="Genomic_DNA"/>
</dbReference>
<dbReference type="Gene3D" id="2.30.38.10">
    <property type="entry name" value="Luciferase, Domain 3"/>
    <property type="match status" value="1"/>
</dbReference>
<dbReference type="EMBL" id="KB311091">
    <property type="protein sequence ID" value="ELT89971.1"/>
    <property type="molecule type" value="Genomic_DNA"/>
</dbReference>
<dbReference type="InterPro" id="IPR045851">
    <property type="entry name" value="AMP-bd_C_sf"/>
</dbReference>
<evidence type="ECO:0000259" key="2">
    <source>
        <dbReference type="Pfam" id="PF13193"/>
    </source>
</evidence>
<evidence type="ECO:0000256" key="1">
    <source>
        <dbReference type="ARBA" id="ARBA00006432"/>
    </source>
</evidence>
<dbReference type="HOGENOM" id="CLU_000022_17_3_1"/>
<dbReference type="OMA" id="TSCINKQ"/>
<feature type="domain" description="AMP-binding enzyme C-terminal" evidence="2">
    <location>
        <begin position="90"/>
        <end position="166"/>
    </location>
</feature>
<sequence length="188" mass="20889">MNYHEIFPQVRDLKNGEFLPANKHGEICVSGPGVMMGYLNNKEATDAMIDANGWLATGDIGYYDSNGYFYIVDRLKELIKYKGFQVSPSEMEDLLLTHPNIADAGVVGFPDLECGELPSAFIVLKPGKNLTVDEIRKFVAEKAAPFKKLRGPIELVSQIPRTGSGKILRRCMLSNLQEQHGCGDHSRE</sequence>
<accession>R7TFZ6</accession>
<dbReference type="Pfam" id="PF13193">
    <property type="entry name" value="AMP-binding_C"/>
    <property type="match status" value="1"/>
</dbReference>
<evidence type="ECO:0000313" key="5">
    <source>
        <dbReference type="Proteomes" id="UP000014760"/>
    </source>
</evidence>
<proteinExistence type="inferred from homology"/>
<dbReference type="Proteomes" id="UP000014760">
    <property type="component" value="Unassembled WGS sequence"/>
</dbReference>